<evidence type="ECO:0000256" key="4">
    <source>
        <dbReference type="PIRSR" id="PIRSR002825-1"/>
    </source>
</evidence>
<dbReference type="PANTHER" id="PTHR30006:SF15">
    <property type="entry name" value="IRON-UTILIZATION PERIPLASMIC PROTEIN"/>
    <property type="match status" value="1"/>
</dbReference>
<feature type="binding site" evidence="4">
    <location>
        <position position="246"/>
    </location>
    <ligand>
        <name>Fe cation</name>
        <dbReference type="ChEBI" id="CHEBI:24875"/>
    </ligand>
</feature>
<keyword evidence="4" id="KW-0479">Metal-binding</keyword>
<feature type="binding site" evidence="4">
    <location>
        <position position="247"/>
    </location>
    <ligand>
        <name>Fe cation</name>
        <dbReference type="ChEBI" id="CHEBI:24875"/>
    </ligand>
</feature>
<organism evidence="6 7">
    <name type="scientific">Methyloligella halotolerans</name>
    <dbReference type="NCBI Taxonomy" id="1177755"/>
    <lineage>
        <taxon>Bacteria</taxon>
        <taxon>Pseudomonadati</taxon>
        <taxon>Pseudomonadota</taxon>
        <taxon>Alphaproteobacteria</taxon>
        <taxon>Hyphomicrobiales</taxon>
        <taxon>Hyphomicrobiaceae</taxon>
        <taxon>Methyloligella</taxon>
    </lineage>
</organism>
<dbReference type="Proteomes" id="UP000095087">
    <property type="component" value="Unassembled WGS sequence"/>
</dbReference>
<keyword evidence="4" id="KW-0408">Iron</keyword>
<dbReference type="SUPFAM" id="SSF53850">
    <property type="entry name" value="Periplasmic binding protein-like II"/>
    <property type="match status" value="1"/>
</dbReference>
<dbReference type="PIRSF" id="PIRSF002825">
    <property type="entry name" value="CfbpA"/>
    <property type="match status" value="1"/>
</dbReference>
<dbReference type="GO" id="GO:0046872">
    <property type="term" value="F:metal ion binding"/>
    <property type="evidence" value="ECO:0007669"/>
    <property type="project" value="UniProtKB-KW"/>
</dbReference>
<feature type="signal peptide" evidence="5">
    <location>
        <begin position="1"/>
        <end position="41"/>
    </location>
</feature>
<protein>
    <submittedName>
        <fullName evidence="6">Iron uptake protein A1</fullName>
    </submittedName>
</protein>
<dbReference type="STRING" id="1177755.A7A08_01920"/>
<dbReference type="InterPro" id="IPR006059">
    <property type="entry name" value="SBP"/>
</dbReference>
<dbReference type="InterPro" id="IPR026045">
    <property type="entry name" value="Ferric-bd"/>
</dbReference>
<dbReference type="EMBL" id="MASI01000004">
    <property type="protein sequence ID" value="ODA67174.1"/>
    <property type="molecule type" value="Genomic_DNA"/>
</dbReference>
<sequence length="371" mass="40969">MKRAIARAAPPLRGLRASRWAWVHGAAAAVAFAIAMPAAHAAEDHAAEDQGGEVNVYSYRQPELIEPLFERFTEETGIDVNVVFSGKGLIERIKQLGPAAQADLLLTVDIGNLDQAVAEGIAAPVTTETLEEAVPSEYRAEDGSWWGLTRRARVVYASKDRVDQDAITYEELAEPKWKNRICIRSGQHVYNVALVASMIARHGEEETKTWLEGVKANLARKPAGNDRLQVKGVYAGECDVAIGNTYYMGVMATNEEEPEQKEWADSVEILFPNSEGRGTHVNLSGAVIVKDAPHKENAIKLLEFLASEEGQALYAEMNHEYPVREGVRWSELVQSWGDFEADDLSLQEIAEHRERASELIDEVNFDDGPSS</sequence>
<comment type="similarity">
    <text evidence="1">Belongs to the bacterial solute-binding protein 1 family.</text>
</comment>
<evidence type="ECO:0000256" key="3">
    <source>
        <dbReference type="ARBA" id="ARBA00022764"/>
    </source>
</evidence>
<dbReference type="Gene3D" id="3.40.190.10">
    <property type="entry name" value="Periplasmic binding protein-like II"/>
    <property type="match status" value="2"/>
</dbReference>
<keyword evidence="2 5" id="KW-0732">Signal</keyword>
<proteinExistence type="inferred from homology"/>
<evidence type="ECO:0000256" key="1">
    <source>
        <dbReference type="ARBA" id="ARBA00008520"/>
    </source>
</evidence>
<comment type="caution">
    <text evidence="6">The sequence shown here is derived from an EMBL/GenBank/DDBJ whole genome shotgun (WGS) entry which is preliminary data.</text>
</comment>
<dbReference type="PANTHER" id="PTHR30006">
    <property type="entry name" value="THIAMINE-BINDING PERIPLASMIC PROTEIN-RELATED"/>
    <property type="match status" value="1"/>
</dbReference>
<dbReference type="Pfam" id="PF01547">
    <property type="entry name" value="SBP_bac_1"/>
    <property type="match status" value="1"/>
</dbReference>
<keyword evidence="3" id="KW-0574">Periplasm</keyword>
<evidence type="ECO:0000256" key="2">
    <source>
        <dbReference type="ARBA" id="ARBA00022729"/>
    </source>
</evidence>
<dbReference type="GO" id="GO:0030288">
    <property type="term" value="C:outer membrane-bounded periplasmic space"/>
    <property type="evidence" value="ECO:0007669"/>
    <property type="project" value="TreeGrafter"/>
</dbReference>
<dbReference type="AlphaFoldDB" id="A0A1E2RY79"/>
<evidence type="ECO:0000313" key="7">
    <source>
        <dbReference type="Proteomes" id="UP000095087"/>
    </source>
</evidence>
<name>A0A1E2RY79_9HYPH</name>
<feature type="chain" id="PRO_5009116501" evidence="5">
    <location>
        <begin position="42"/>
        <end position="371"/>
    </location>
</feature>
<evidence type="ECO:0000313" key="6">
    <source>
        <dbReference type="EMBL" id="ODA67174.1"/>
    </source>
</evidence>
<keyword evidence="7" id="KW-1185">Reference proteome</keyword>
<reference evidence="6 7" key="1">
    <citation type="submission" date="2016-07" db="EMBL/GenBank/DDBJ databases">
        <title>Draft genome sequence of Methyloligella halotolerans C2T (VKM B-2706T=CCUG 61687T=DSM 25045T), a halotolerant polyhydroxybutyrate accumulating methylotroph.</title>
        <authorList>
            <person name="Vasilenko O.V."/>
            <person name="Doronina N.V."/>
            <person name="Poroshina M.N."/>
            <person name="Tarlachkov S.V."/>
            <person name="Trotsenko Y.A."/>
        </authorList>
    </citation>
    <scope>NUCLEOTIDE SEQUENCE [LARGE SCALE GENOMIC DNA]</scope>
    <source>
        <strain evidence="6 7">VKM B-2706</strain>
    </source>
</reference>
<evidence type="ECO:0000256" key="5">
    <source>
        <dbReference type="SAM" id="SignalP"/>
    </source>
</evidence>
<dbReference type="CDD" id="cd13542">
    <property type="entry name" value="PBP2_FutA1_ilke"/>
    <property type="match status" value="1"/>
</dbReference>
<dbReference type="PATRIC" id="fig|1177755.3.peg.1924"/>
<accession>A0A1E2RY79</accession>
<gene>
    <name evidence="6" type="ORF">A7A08_01920</name>
</gene>